<dbReference type="Pfam" id="PF04340">
    <property type="entry name" value="DUF484"/>
    <property type="match status" value="1"/>
</dbReference>
<organism evidence="2">
    <name type="scientific">hydrothermal vent metagenome</name>
    <dbReference type="NCBI Taxonomy" id="652676"/>
    <lineage>
        <taxon>unclassified sequences</taxon>
        <taxon>metagenomes</taxon>
        <taxon>ecological metagenomes</taxon>
    </lineage>
</organism>
<dbReference type="EMBL" id="UOFL01000171">
    <property type="protein sequence ID" value="VAW79188.1"/>
    <property type="molecule type" value="Genomic_DNA"/>
</dbReference>
<dbReference type="InterPro" id="IPR007435">
    <property type="entry name" value="DUF484"/>
</dbReference>
<keyword evidence="1" id="KW-0175">Coiled coil</keyword>
<dbReference type="PANTHER" id="PTHR38765">
    <property type="entry name" value="DUF484 DOMAIN-CONTAINING PROTEIN"/>
    <property type="match status" value="1"/>
</dbReference>
<evidence type="ECO:0000256" key="1">
    <source>
        <dbReference type="SAM" id="Coils"/>
    </source>
</evidence>
<protein>
    <recommendedName>
        <fullName evidence="3">DUF484 family protein</fullName>
    </recommendedName>
</protein>
<gene>
    <name evidence="2" type="ORF">MNBD_GAMMA12-416</name>
</gene>
<proteinExistence type="predicted"/>
<sequence length="231" mass="26132">MNIQENKIEVEEITDKNVINYLRTNPDFFLDNTSLLANLEVPHPVNGAISLIEHQVRVLRAKNAKLNQKLKEMIGNARINDKLNERMFHLAGALIRVTNLEDTLMVIEESMYDDFEADAVAIKLYDPDMKLPISHNQSLLIQNEAILSSFGKVIKSRKPYCGSLKNLQLEFLFGKKGKKILSNALLPVGHKFEYGFVAIGSQDRKRFHQSKDTSFLAHLSELLGSALQGKI</sequence>
<reference evidence="2" key="1">
    <citation type="submission" date="2018-06" db="EMBL/GenBank/DDBJ databases">
        <authorList>
            <person name="Zhirakovskaya E."/>
        </authorList>
    </citation>
    <scope>NUCLEOTIDE SEQUENCE</scope>
</reference>
<feature type="coiled-coil region" evidence="1">
    <location>
        <begin position="49"/>
        <end position="76"/>
    </location>
</feature>
<dbReference type="PANTHER" id="PTHR38765:SF1">
    <property type="entry name" value="DUF484 DOMAIN-CONTAINING PROTEIN"/>
    <property type="match status" value="1"/>
</dbReference>
<dbReference type="Gene3D" id="3.30.450.40">
    <property type="match status" value="1"/>
</dbReference>
<dbReference type="AlphaFoldDB" id="A0A3B0YE53"/>
<evidence type="ECO:0000313" key="2">
    <source>
        <dbReference type="EMBL" id="VAW79188.1"/>
    </source>
</evidence>
<name>A0A3B0YE53_9ZZZZ</name>
<dbReference type="InterPro" id="IPR029016">
    <property type="entry name" value="GAF-like_dom_sf"/>
</dbReference>
<evidence type="ECO:0008006" key="3">
    <source>
        <dbReference type="Google" id="ProtNLM"/>
    </source>
</evidence>
<accession>A0A3B0YE53</accession>